<reference evidence="2" key="1">
    <citation type="submission" date="2022-08" db="EMBL/GenBank/DDBJ databases">
        <authorList>
            <consortium name="DOE Joint Genome Institute"/>
            <person name="Min B."/>
            <person name="Riley R."/>
            <person name="Sierra-Patev S."/>
            <person name="Naranjo-Ortiz M."/>
            <person name="Looney B."/>
            <person name="Konkel Z."/>
            <person name="Slot J.C."/>
            <person name="Sakamoto Y."/>
            <person name="Steenwyk J.L."/>
            <person name="Rokas A."/>
            <person name="Carro J."/>
            <person name="Camarero S."/>
            <person name="Ferreira P."/>
            <person name="Molpeceres G."/>
            <person name="Ruiz-Duenas F.J."/>
            <person name="Serrano A."/>
            <person name="Henrissat B."/>
            <person name="Drula E."/>
            <person name="Hughes K.W."/>
            <person name="Mata J.L."/>
            <person name="Ishikawa N.K."/>
            <person name="Vargas-Isla R."/>
            <person name="Ushijima S."/>
            <person name="Smith C.A."/>
            <person name="Ahrendt S."/>
            <person name="Andreopoulos W."/>
            <person name="He G."/>
            <person name="Labutti K."/>
            <person name="Lipzen A."/>
            <person name="Ng V."/>
            <person name="Sandor L."/>
            <person name="Barry K."/>
            <person name="Martinez A.T."/>
            <person name="Xiao Y."/>
            <person name="Gibbons J.G."/>
            <person name="Terashima K."/>
            <person name="Hibbett D.S."/>
            <person name="Grigoriev I.V."/>
        </authorList>
    </citation>
    <scope>NUCLEOTIDE SEQUENCE</scope>
    <source>
        <strain evidence="2">Sp2 HRB7682 ss15</strain>
    </source>
</reference>
<dbReference type="Proteomes" id="UP001150238">
    <property type="component" value="Unassembled WGS sequence"/>
</dbReference>
<dbReference type="EMBL" id="JANVFS010000005">
    <property type="protein sequence ID" value="KAJ4492073.1"/>
    <property type="molecule type" value="Genomic_DNA"/>
</dbReference>
<proteinExistence type="predicted"/>
<name>A0A9W9AWI8_9AGAR</name>
<accession>A0A9W9AWI8</accession>
<reference evidence="2" key="2">
    <citation type="journal article" date="2023" name="Proc. Natl. Acad. Sci. U.S.A.">
        <title>A global phylogenomic analysis of the shiitake genus Lentinula.</title>
        <authorList>
            <person name="Sierra-Patev S."/>
            <person name="Min B."/>
            <person name="Naranjo-Ortiz M."/>
            <person name="Looney B."/>
            <person name="Konkel Z."/>
            <person name="Slot J.C."/>
            <person name="Sakamoto Y."/>
            <person name="Steenwyk J.L."/>
            <person name="Rokas A."/>
            <person name="Carro J."/>
            <person name="Camarero S."/>
            <person name="Ferreira P."/>
            <person name="Molpeceres G."/>
            <person name="Ruiz-Duenas F.J."/>
            <person name="Serrano A."/>
            <person name="Henrissat B."/>
            <person name="Drula E."/>
            <person name="Hughes K.W."/>
            <person name="Mata J.L."/>
            <person name="Ishikawa N.K."/>
            <person name="Vargas-Isla R."/>
            <person name="Ushijima S."/>
            <person name="Smith C.A."/>
            <person name="Donoghue J."/>
            <person name="Ahrendt S."/>
            <person name="Andreopoulos W."/>
            <person name="He G."/>
            <person name="LaButti K."/>
            <person name="Lipzen A."/>
            <person name="Ng V."/>
            <person name="Riley R."/>
            <person name="Sandor L."/>
            <person name="Barry K."/>
            <person name="Martinez A.T."/>
            <person name="Xiao Y."/>
            <person name="Gibbons J.G."/>
            <person name="Terashima K."/>
            <person name="Grigoriev I.V."/>
            <person name="Hibbett D."/>
        </authorList>
    </citation>
    <scope>NUCLEOTIDE SEQUENCE</scope>
    <source>
        <strain evidence="2">Sp2 HRB7682 ss15</strain>
    </source>
</reference>
<sequence length="52" mass="6153">MLIGIPSHYTNRTFPKFYWSGILRKIAYAWQNIIMTLIILRIVLSLFLPSKI</sequence>
<feature type="transmembrane region" description="Helical" evidence="1">
    <location>
        <begin position="28"/>
        <end position="48"/>
    </location>
</feature>
<protein>
    <submittedName>
        <fullName evidence="2">Uncharacterized protein</fullName>
    </submittedName>
</protein>
<gene>
    <name evidence="2" type="ORF">C8J55DRAFT_502924</name>
</gene>
<comment type="caution">
    <text evidence="2">The sequence shown here is derived from an EMBL/GenBank/DDBJ whole genome shotgun (WGS) entry which is preliminary data.</text>
</comment>
<keyword evidence="1" id="KW-1133">Transmembrane helix</keyword>
<evidence type="ECO:0000313" key="3">
    <source>
        <dbReference type="Proteomes" id="UP001150238"/>
    </source>
</evidence>
<evidence type="ECO:0000256" key="1">
    <source>
        <dbReference type="SAM" id="Phobius"/>
    </source>
</evidence>
<organism evidence="2 3">
    <name type="scientific">Lentinula lateritia</name>
    <dbReference type="NCBI Taxonomy" id="40482"/>
    <lineage>
        <taxon>Eukaryota</taxon>
        <taxon>Fungi</taxon>
        <taxon>Dikarya</taxon>
        <taxon>Basidiomycota</taxon>
        <taxon>Agaricomycotina</taxon>
        <taxon>Agaricomycetes</taxon>
        <taxon>Agaricomycetidae</taxon>
        <taxon>Agaricales</taxon>
        <taxon>Marasmiineae</taxon>
        <taxon>Omphalotaceae</taxon>
        <taxon>Lentinula</taxon>
    </lineage>
</organism>
<evidence type="ECO:0000313" key="2">
    <source>
        <dbReference type="EMBL" id="KAJ4492073.1"/>
    </source>
</evidence>
<dbReference type="AlphaFoldDB" id="A0A9W9AWI8"/>
<keyword evidence="1" id="KW-0812">Transmembrane</keyword>
<keyword evidence="1" id="KW-0472">Membrane</keyword>